<dbReference type="Proteomes" id="UP001344447">
    <property type="component" value="Unassembled WGS sequence"/>
</dbReference>
<evidence type="ECO:0000313" key="1">
    <source>
        <dbReference type="EMBL" id="KAK5576104.1"/>
    </source>
</evidence>
<comment type="caution">
    <text evidence="1">The sequence shown here is derived from an EMBL/GenBank/DDBJ whole genome shotgun (WGS) entry which is preliminary data.</text>
</comment>
<sequence length="385" mass="44634">MTTKRQRQISEEDKSIISHAINDCKCGELYRFLGVKKDSTPDEILETYKNVRSNFDENDPMGRITIESLDAAYAVVSVKRLRNYYNQELYEEMVNFEKQYFENQASENKKLITIFGLFSYPFEFLSFIVNSKPEFTPPIRAVKSFIRETGYYPLSKIMLSQALITPGTFLISQLMFQLKDKFTHPFSNIGILSDQIVMFFSSFIISFPSDCYALTASSLSFLDVIRKVVLCQDSVTGKFNFKNISHTFISIFGTYAFNRLFKFGLKKLQRYIEIKNEENPQSAFWNSALVIRLPLVRSLLVSIFLTPFDTVRCQYSYLYVQRYLGKSVHSLMINPISLAVNLVKSHGYKKLYNSVLSNYVGYLIEDFLEFAIDPYKNDSNNLKTN</sequence>
<accession>A0AAN7TNB5</accession>
<keyword evidence="2" id="KW-1185">Reference proteome</keyword>
<dbReference type="EMBL" id="JAVFKY010000005">
    <property type="protein sequence ID" value="KAK5576104.1"/>
    <property type="molecule type" value="Genomic_DNA"/>
</dbReference>
<organism evidence="1 2">
    <name type="scientific">Dictyostelium firmibasis</name>
    <dbReference type="NCBI Taxonomy" id="79012"/>
    <lineage>
        <taxon>Eukaryota</taxon>
        <taxon>Amoebozoa</taxon>
        <taxon>Evosea</taxon>
        <taxon>Eumycetozoa</taxon>
        <taxon>Dictyostelia</taxon>
        <taxon>Dictyosteliales</taxon>
        <taxon>Dictyosteliaceae</taxon>
        <taxon>Dictyostelium</taxon>
    </lineage>
</organism>
<proteinExistence type="predicted"/>
<protein>
    <recommendedName>
        <fullName evidence="3">J domain-containing protein</fullName>
    </recommendedName>
</protein>
<gene>
    <name evidence="1" type="ORF">RB653_007244</name>
</gene>
<reference evidence="1 2" key="1">
    <citation type="submission" date="2023-11" db="EMBL/GenBank/DDBJ databases">
        <title>Dfirmibasis_genome.</title>
        <authorList>
            <person name="Edelbroek B."/>
            <person name="Kjellin J."/>
            <person name="Jerlstrom-Hultqvist J."/>
            <person name="Soderbom F."/>
        </authorList>
    </citation>
    <scope>NUCLEOTIDE SEQUENCE [LARGE SCALE GENOMIC DNA]</scope>
    <source>
        <strain evidence="1 2">TNS-C-14</strain>
    </source>
</reference>
<evidence type="ECO:0008006" key="3">
    <source>
        <dbReference type="Google" id="ProtNLM"/>
    </source>
</evidence>
<name>A0AAN7TNB5_9MYCE</name>
<dbReference type="AlphaFoldDB" id="A0AAN7TNB5"/>
<evidence type="ECO:0000313" key="2">
    <source>
        <dbReference type="Proteomes" id="UP001344447"/>
    </source>
</evidence>